<evidence type="ECO:0000313" key="3">
    <source>
        <dbReference type="Proteomes" id="UP000807469"/>
    </source>
</evidence>
<protein>
    <submittedName>
        <fullName evidence="2">Uncharacterized protein</fullName>
    </submittedName>
</protein>
<reference evidence="2" key="1">
    <citation type="submission" date="2020-11" db="EMBL/GenBank/DDBJ databases">
        <authorList>
            <consortium name="DOE Joint Genome Institute"/>
            <person name="Ahrendt S."/>
            <person name="Riley R."/>
            <person name="Andreopoulos W."/>
            <person name="Labutti K."/>
            <person name="Pangilinan J."/>
            <person name="Ruiz-Duenas F.J."/>
            <person name="Barrasa J.M."/>
            <person name="Sanchez-Garcia M."/>
            <person name="Camarero S."/>
            <person name="Miyauchi S."/>
            <person name="Serrano A."/>
            <person name="Linde D."/>
            <person name="Babiker R."/>
            <person name="Drula E."/>
            <person name="Ayuso-Fernandez I."/>
            <person name="Pacheco R."/>
            <person name="Padilla G."/>
            <person name="Ferreira P."/>
            <person name="Barriuso J."/>
            <person name="Kellner H."/>
            <person name="Castanera R."/>
            <person name="Alfaro M."/>
            <person name="Ramirez L."/>
            <person name="Pisabarro A.G."/>
            <person name="Kuo A."/>
            <person name="Tritt A."/>
            <person name="Lipzen A."/>
            <person name="He G."/>
            <person name="Yan M."/>
            <person name="Ng V."/>
            <person name="Cullen D."/>
            <person name="Martin F."/>
            <person name="Rosso M.-N."/>
            <person name="Henrissat B."/>
            <person name="Hibbett D."/>
            <person name="Martinez A.T."/>
            <person name="Grigoriev I.V."/>
        </authorList>
    </citation>
    <scope>NUCLEOTIDE SEQUENCE</scope>
    <source>
        <strain evidence="2">CIRM-BRFM 674</strain>
    </source>
</reference>
<evidence type="ECO:0000256" key="1">
    <source>
        <dbReference type="SAM" id="MobiDB-lite"/>
    </source>
</evidence>
<dbReference type="EMBL" id="MU155273">
    <property type="protein sequence ID" value="KAF9477052.1"/>
    <property type="molecule type" value="Genomic_DNA"/>
</dbReference>
<sequence>MHIHDTPRRRRRGRSLTPVRVPEDYVPVSYGGHSRGREYSASPITSSQSYDPTPRHHHHSRHHNGHGHHRHHHRSRERFISDPRHPGYVRQRSYSVGALPGVSSAYDYGGVGPQTIPQAQAPTVYAPTATQIPAATNVVGSSYPGQAMAATASAPVGQPPSATVHVPVNDGQGGWIYQTIPPTGTATTTGPLGTGQNMTANAGMNTIPAAAVPTTMPEPQTTYAAQTLPTSGIGYGASQAIPQVQTAPTASASQMYAGETPIGASTMGGSYPTQAAAPESTSMAQPQGNTVVIQPVSDGRGGWAYTMNRQPIPSTNVAMGAVPPMPSYASTVPVGLQSSTGFFSRLFGAGRRAQNVAPQSAYPTYPSTHHHHQSLRPVQHAAARPRYHRRRSIL</sequence>
<comment type="caution">
    <text evidence="2">The sequence shown here is derived from an EMBL/GenBank/DDBJ whole genome shotgun (WGS) entry which is preliminary data.</text>
</comment>
<gene>
    <name evidence="2" type="ORF">BDN70DRAFT_131879</name>
</gene>
<keyword evidence="3" id="KW-1185">Reference proteome</keyword>
<proteinExistence type="predicted"/>
<evidence type="ECO:0000313" key="2">
    <source>
        <dbReference type="EMBL" id="KAF9477052.1"/>
    </source>
</evidence>
<name>A0A9P6CS98_9AGAR</name>
<feature type="region of interest" description="Disordered" evidence="1">
    <location>
        <begin position="1"/>
        <end position="85"/>
    </location>
</feature>
<dbReference type="Proteomes" id="UP000807469">
    <property type="component" value="Unassembled WGS sequence"/>
</dbReference>
<accession>A0A9P6CS98</accession>
<feature type="compositionally biased region" description="Polar residues" evidence="1">
    <location>
        <begin position="42"/>
        <end position="51"/>
    </location>
</feature>
<organism evidence="2 3">
    <name type="scientific">Pholiota conissans</name>
    <dbReference type="NCBI Taxonomy" id="109636"/>
    <lineage>
        <taxon>Eukaryota</taxon>
        <taxon>Fungi</taxon>
        <taxon>Dikarya</taxon>
        <taxon>Basidiomycota</taxon>
        <taxon>Agaricomycotina</taxon>
        <taxon>Agaricomycetes</taxon>
        <taxon>Agaricomycetidae</taxon>
        <taxon>Agaricales</taxon>
        <taxon>Agaricineae</taxon>
        <taxon>Strophariaceae</taxon>
        <taxon>Pholiota</taxon>
    </lineage>
</organism>
<feature type="compositionally biased region" description="Basic residues" evidence="1">
    <location>
        <begin position="55"/>
        <end position="76"/>
    </location>
</feature>
<feature type="compositionally biased region" description="Basic residues" evidence="1">
    <location>
        <begin position="383"/>
        <end position="394"/>
    </location>
</feature>
<feature type="region of interest" description="Disordered" evidence="1">
    <location>
        <begin position="359"/>
        <end position="394"/>
    </location>
</feature>
<dbReference type="AlphaFoldDB" id="A0A9P6CS98"/>